<dbReference type="Proteomes" id="UP000241462">
    <property type="component" value="Unassembled WGS sequence"/>
</dbReference>
<dbReference type="AlphaFoldDB" id="A0A2T2ZTK7"/>
<evidence type="ECO:0000259" key="7">
    <source>
        <dbReference type="PROSITE" id="PS00463"/>
    </source>
</evidence>
<keyword evidence="4" id="KW-0804">Transcription</keyword>
<dbReference type="SUPFAM" id="SSF57701">
    <property type="entry name" value="Zn2/Cys6 DNA-binding domain"/>
    <property type="match status" value="1"/>
</dbReference>
<dbReference type="GO" id="GO:0008270">
    <property type="term" value="F:zinc ion binding"/>
    <property type="evidence" value="ECO:0007669"/>
    <property type="project" value="InterPro"/>
</dbReference>
<feature type="compositionally biased region" description="Basic and acidic residues" evidence="6">
    <location>
        <begin position="64"/>
        <end position="77"/>
    </location>
</feature>
<protein>
    <recommendedName>
        <fullName evidence="7">Zn(2)-C6 fungal-type domain-containing protein</fullName>
    </recommendedName>
</protein>
<keyword evidence="9" id="KW-1185">Reference proteome</keyword>
<feature type="domain" description="Zn(2)-C6 fungal-type" evidence="7">
    <location>
        <begin position="16"/>
        <end position="46"/>
    </location>
</feature>
<evidence type="ECO:0000256" key="6">
    <source>
        <dbReference type="SAM" id="MobiDB-lite"/>
    </source>
</evidence>
<dbReference type="OrthoDB" id="1600564at2759"/>
<dbReference type="STRING" id="2025994.A0A2T2ZTK7"/>
<dbReference type="InterPro" id="IPR036864">
    <property type="entry name" value="Zn2-C6_fun-type_DNA-bd_sf"/>
</dbReference>
<keyword evidence="2" id="KW-0805">Transcription regulation</keyword>
<evidence type="ECO:0000256" key="1">
    <source>
        <dbReference type="ARBA" id="ARBA00004123"/>
    </source>
</evidence>
<sequence length="697" mass="77097">MTDDDTQSRPVKGPKACMTCAKAKSRCIAGPSDNICERCHRLKKPCSAQTPAPPRKRKAPRTTRVAELERRLEDLTARVESGQGLPRSPSDAADSPTESDGGPPQKAARTDYATHSPIRNQPSYGLLFPSITPGDHRRPKDGGRSPPEKRAASASIATNTTTCVAPSQRSSDDDLVGDSAPSRCVSEHSNGELPWYFPGPAEAQKMLDLFRTRTTRMFPFVVPPRGMTAAQLFQHRPLLWKAIMMAESHSDAKRQTLSGAYVLKELATVALVAPAKSLDLLQALQVLIVWSQVNSNSFQLTNLLFLLRSLCVSLGFKDSQRCNKQQIHDSASLERMRAYAGVYYLVTMIFATNKSHDALMDMEYATQCWQTLEEYMEFPTDRLAVLLVRNQQLSQSIAMTLGVRDNATNRPLTATIASFESQLELLRESVPDDFRNHVTLTSQQYIVETLLYEVAINGETSASLSPNTRLELLWRCARAVRGALHARFYLQKGVFPNNFCISSLDYTYAMLVNLKLSTLSLPGWDLRIARKQLDFDGFLLAQIQQLWDVISIRNPAAPAGADSATKHEINQQKFQDPIVRLVTNLARLRIAINADLLTSVAVDVVEEAAADSVKPPLDTPPPQDVVPLDMPIMPDVSAFFAAGGSGDMTQGFDDSFAQELYDLDQWEANFNAMFGRPPGDAANIGNTFMNWSIPVLM</sequence>
<keyword evidence="3" id="KW-0238">DNA-binding</keyword>
<proteinExistence type="predicted"/>
<dbReference type="InParanoid" id="A0A2T2ZTK7"/>
<evidence type="ECO:0000256" key="2">
    <source>
        <dbReference type="ARBA" id="ARBA00023015"/>
    </source>
</evidence>
<dbReference type="GO" id="GO:0005634">
    <property type="term" value="C:nucleus"/>
    <property type="evidence" value="ECO:0007669"/>
    <property type="project" value="UniProtKB-SubCell"/>
</dbReference>
<keyword evidence="5" id="KW-0539">Nucleus</keyword>
<evidence type="ECO:0000313" key="9">
    <source>
        <dbReference type="Proteomes" id="UP000241462"/>
    </source>
</evidence>
<evidence type="ECO:0000313" key="8">
    <source>
        <dbReference type="EMBL" id="PSR76280.1"/>
    </source>
</evidence>
<accession>A0A2T2ZTK7</accession>
<dbReference type="InterPro" id="IPR001138">
    <property type="entry name" value="Zn2Cys6_DnaBD"/>
</dbReference>
<dbReference type="GO" id="GO:0000976">
    <property type="term" value="F:transcription cis-regulatory region binding"/>
    <property type="evidence" value="ECO:0007669"/>
    <property type="project" value="TreeGrafter"/>
</dbReference>
<organism evidence="8 9">
    <name type="scientific">Coniella lustricola</name>
    <dbReference type="NCBI Taxonomy" id="2025994"/>
    <lineage>
        <taxon>Eukaryota</taxon>
        <taxon>Fungi</taxon>
        <taxon>Dikarya</taxon>
        <taxon>Ascomycota</taxon>
        <taxon>Pezizomycotina</taxon>
        <taxon>Sordariomycetes</taxon>
        <taxon>Sordariomycetidae</taxon>
        <taxon>Diaporthales</taxon>
        <taxon>Schizoparmaceae</taxon>
        <taxon>Coniella</taxon>
    </lineage>
</organism>
<name>A0A2T2ZTK7_9PEZI</name>
<feature type="compositionally biased region" description="Basic and acidic residues" evidence="6">
    <location>
        <begin position="134"/>
        <end position="151"/>
    </location>
</feature>
<dbReference type="EMBL" id="KZ678715">
    <property type="protein sequence ID" value="PSR76280.1"/>
    <property type="molecule type" value="Genomic_DNA"/>
</dbReference>
<dbReference type="GO" id="GO:0000981">
    <property type="term" value="F:DNA-binding transcription factor activity, RNA polymerase II-specific"/>
    <property type="evidence" value="ECO:0007669"/>
    <property type="project" value="InterPro"/>
</dbReference>
<reference evidence="8 9" key="1">
    <citation type="journal article" date="2018" name="Mycol. Prog.">
        <title>Coniella lustricola, a new species from submerged detritus.</title>
        <authorList>
            <person name="Raudabaugh D.B."/>
            <person name="Iturriaga T."/>
            <person name="Carver A."/>
            <person name="Mondo S."/>
            <person name="Pangilinan J."/>
            <person name="Lipzen A."/>
            <person name="He G."/>
            <person name="Amirebrahimi M."/>
            <person name="Grigoriev I.V."/>
            <person name="Miller A.N."/>
        </authorList>
    </citation>
    <scope>NUCLEOTIDE SEQUENCE [LARGE SCALE GENOMIC DNA]</scope>
    <source>
        <strain evidence="8 9">B22-T-1</strain>
    </source>
</reference>
<dbReference type="CDD" id="cd12148">
    <property type="entry name" value="fungal_TF_MHR"/>
    <property type="match status" value="1"/>
</dbReference>
<dbReference type="PROSITE" id="PS00463">
    <property type="entry name" value="ZN2_CY6_FUNGAL_1"/>
    <property type="match status" value="1"/>
</dbReference>
<dbReference type="PANTHER" id="PTHR31845:SF10">
    <property type="entry name" value="ZN(II)2CYS6 TRANSCRIPTION FACTOR (EUROFUNG)"/>
    <property type="match status" value="1"/>
</dbReference>
<evidence type="ECO:0000256" key="4">
    <source>
        <dbReference type="ARBA" id="ARBA00023163"/>
    </source>
</evidence>
<gene>
    <name evidence="8" type="ORF">BD289DRAFT_378763</name>
</gene>
<evidence type="ECO:0000256" key="3">
    <source>
        <dbReference type="ARBA" id="ARBA00023125"/>
    </source>
</evidence>
<evidence type="ECO:0000256" key="5">
    <source>
        <dbReference type="ARBA" id="ARBA00023242"/>
    </source>
</evidence>
<dbReference type="PANTHER" id="PTHR31845">
    <property type="entry name" value="FINGER DOMAIN PROTEIN, PUTATIVE-RELATED"/>
    <property type="match status" value="1"/>
</dbReference>
<comment type="subcellular location">
    <subcellularLocation>
        <location evidence="1">Nucleus</location>
    </subcellularLocation>
</comment>
<dbReference type="InterPro" id="IPR051089">
    <property type="entry name" value="prtT"/>
</dbReference>
<feature type="region of interest" description="Disordered" evidence="6">
    <location>
        <begin position="43"/>
        <end position="186"/>
    </location>
</feature>
<dbReference type="Gene3D" id="4.10.240.10">
    <property type="entry name" value="Zn(2)-C6 fungal-type DNA-binding domain"/>
    <property type="match status" value="1"/>
</dbReference>
<feature type="compositionally biased region" description="Low complexity" evidence="6">
    <location>
        <begin position="152"/>
        <end position="162"/>
    </location>
</feature>